<dbReference type="RefSeq" id="WP_092421781.1">
    <property type="nucleotide sequence ID" value="NZ_FNCL01000002.1"/>
</dbReference>
<dbReference type="InterPro" id="IPR025166">
    <property type="entry name" value="Integrase_DNA_bind_dom"/>
</dbReference>
<dbReference type="InterPro" id="IPR010998">
    <property type="entry name" value="Integrase_recombinase_N"/>
</dbReference>
<dbReference type="EMBL" id="FOZW01000001">
    <property type="protein sequence ID" value="SFS42105.1"/>
    <property type="molecule type" value="Genomic_DNA"/>
</dbReference>
<dbReference type="PANTHER" id="PTHR30629:SF2">
    <property type="entry name" value="PROPHAGE INTEGRASE INTS-RELATED"/>
    <property type="match status" value="1"/>
</dbReference>
<dbReference type="PROSITE" id="PS51898">
    <property type="entry name" value="TYR_RECOMBINASE"/>
    <property type="match status" value="1"/>
</dbReference>
<evidence type="ECO:0000313" key="9">
    <source>
        <dbReference type="Proteomes" id="UP000199392"/>
    </source>
</evidence>
<proteinExistence type="inferred from homology"/>
<sequence>MLTAQQIKALKPKKSEFRIADGSGLYLVIKPSGRKLWRLRFRRDGKDAQLVLGDYPAMSPVQARRAAAELQEGKARGIDPAAAFHADRPTSGDEESFRAITEKFIAAKMEGRKVEAHVERFRNRMEKDVLPILGSTHPRDITPRDILRALAPIERRGAIDTSHRVRGMISQVLRYALALQLCDRDVSADVIAALPEAPKTAHRPAVTTPDDLGELLRDIEDEGPSAGREIIRLCLLTLQRPGEVRAMKWADVDLDAGLWRVPITKVSAELITPLPKQAVAILRTLDPGHRQNVYVFASTGKSGYVSDVLPSKVLAKAGWKGRHSAHGSRATGRTMLAEVLGYPERVIEAQLSHGSPESLGRAYDRSAFLPQRREMLSAWADYLDRLRESDATSRQVA</sequence>
<dbReference type="Pfam" id="PF22022">
    <property type="entry name" value="Phage_int_M"/>
    <property type="match status" value="1"/>
</dbReference>
<dbReference type="PROSITE" id="PS51900">
    <property type="entry name" value="CB"/>
    <property type="match status" value="1"/>
</dbReference>
<comment type="similarity">
    <text evidence="1">Belongs to the 'phage' integrase family.</text>
</comment>
<evidence type="ECO:0000259" key="6">
    <source>
        <dbReference type="PROSITE" id="PS51898"/>
    </source>
</evidence>
<accession>A0A1I6PPY9</accession>
<feature type="domain" description="Tyr recombinase" evidence="6">
    <location>
        <begin position="202"/>
        <end position="376"/>
    </location>
</feature>
<evidence type="ECO:0000256" key="3">
    <source>
        <dbReference type="ARBA" id="ARBA00023125"/>
    </source>
</evidence>
<keyword evidence="4" id="KW-0233">DNA recombination</keyword>
<dbReference type="Pfam" id="PF13356">
    <property type="entry name" value="Arm-DNA-bind_3"/>
    <property type="match status" value="1"/>
</dbReference>
<dbReference type="Proteomes" id="UP000199392">
    <property type="component" value="Unassembled WGS sequence"/>
</dbReference>
<keyword evidence="2" id="KW-0229">DNA integration</keyword>
<dbReference type="InterPro" id="IPR044068">
    <property type="entry name" value="CB"/>
</dbReference>
<gene>
    <name evidence="8" type="ORF">SAMN04488050_101682</name>
</gene>
<dbReference type="AlphaFoldDB" id="A0A1I6PPY9"/>
<dbReference type="InterPro" id="IPR038488">
    <property type="entry name" value="Integrase_DNA-bd_sf"/>
</dbReference>
<keyword evidence="9" id="KW-1185">Reference proteome</keyword>
<organism evidence="8 9">
    <name type="scientific">Alloyangia pacifica</name>
    <dbReference type="NCBI Taxonomy" id="311180"/>
    <lineage>
        <taxon>Bacteria</taxon>
        <taxon>Pseudomonadati</taxon>
        <taxon>Pseudomonadota</taxon>
        <taxon>Alphaproteobacteria</taxon>
        <taxon>Rhodobacterales</taxon>
        <taxon>Roseobacteraceae</taxon>
        <taxon>Alloyangia</taxon>
    </lineage>
</organism>
<evidence type="ECO:0000256" key="4">
    <source>
        <dbReference type="ARBA" id="ARBA00023172"/>
    </source>
</evidence>
<dbReference type="GO" id="GO:0003677">
    <property type="term" value="F:DNA binding"/>
    <property type="evidence" value="ECO:0007669"/>
    <property type="project" value="UniProtKB-UniRule"/>
</dbReference>
<dbReference type="Gene3D" id="3.30.160.390">
    <property type="entry name" value="Integrase, DNA-binding domain"/>
    <property type="match status" value="1"/>
</dbReference>
<dbReference type="PANTHER" id="PTHR30629">
    <property type="entry name" value="PROPHAGE INTEGRASE"/>
    <property type="match status" value="1"/>
</dbReference>
<dbReference type="InterPro" id="IPR013762">
    <property type="entry name" value="Integrase-like_cat_sf"/>
</dbReference>
<dbReference type="GO" id="GO:0015074">
    <property type="term" value="P:DNA integration"/>
    <property type="evidence" value="ECO:0007669"/>
    <property type="project" value="UniProtKB-KW"/>
</dbReference>
<dbReference type="InterPro" id="IPR050808">
    <property type="entry name" value="Phage_Integrase"/>
</dbReference>
<dbReference type="InterPro" id="IPR053876">
    <property type="entry name" value="Phage_int_M"/>
</dbReference>
<dbReference type="SUPFAM" id="SSF56349">
    <property type="entry name" value="DNA breaking-rejoining enzymes"/>
    <property type="match status" value="1"/>
</dbReference>
<evidence type="ECO:0000256" key="2">
    <source>
        <dbReference type="ARBA" id="ARBA00022908"/>
    </source>
</evidence>
<dbReference type="OrthoDB" id="9795573at2"/>
<feature type="domain" description="Core-binding (CB)" evidence="7">
    <location>
        <begin position="95"/>
        <end position="177"/>
    </location>
</feature>
<evidence type="ECO:0000259" key="7">
    <source>
        <dbReference type="PROSITE" id="PS51900"/>
    </source>
</evidence>
<dbReference type="GO" id="GO:0006310">
    <property type="term" value="P:DNA recombination"/>
    <property type="evidence" value="ECO:0007669"/>
    <property type="project" value="UniProtKB-KW"/>
</dbReference>
<name>A0A1I6PPY9_9RHOB</name>
<dbReference type="CDD" id="cd00801">
    <property type="entry name" value="INT_P4_C"/>
    <property type="match status" value="1"/>
</dbReference>
<keyword evidence="3 5" id="KW-0238">DNA-binding</keyword>
<protein>
    <submittedName>
        <fullName evidence="8">Integrase</fullName>
    </submittedName>
</protein>
<dbReference type="InterPro" id="IPR011010">
    <property type="entry name" value="DNA_brk_join_enz"/>
</dbReference>
<dbReference type="InterPro" id="IPR002104">
    <property type="entry name" value="Integrase_catalytic"/>
</dbReference>
<dbReference type="Pfam" id="PF00589">
    <property type="entry name" value="Phage_integrase"/>
    <property type="match status" value="1"/>
</dbReference>
<evidence type="ECO:0000313" key="8">
    <source>
        <dbReference type="EMBL" id="SFS42105.1"/>
    </source>
</evidence>
<evidence type="ECO:0000256" key="1">
    <source>
        <dbReference type="ARBA" id="ARBA00008857"/>
    </source>
</evidence>
<evidence type="ECO:0000256" key="5">
    <source>
        <dbReference type="PROSITE-ProRule" id="PRU01248"/>
    </source>
</evidence>
<dbReference type="Gene3D" id="1.10.443.10">
    <property type="entry name" value="Intergrase catalytic core"/>
    <property type="match status" value="1"/>
</dbReference>
<dbReference type="Gene3D" id="1.10.150.130">
    <property type="match status" value="1"/>
</dbReference>
<dbReference type="STRING" id="311180.SAMN04488050_101682"/>
<reference evidence="9" key="1">
    <citation type="submission" date="2016-10" db="EMBL/GenBank/DDBJ databases">
        <authorList>
            <person name="Varghese N."/>
            <person name="Submissions S."/>
        </authorList>
    </citation>
    <scope>NUCLEOTIDE SEQUENCE [LARGE SCALE GENOMIC DNA]</scope>
    <source>
        <strain evidence="9">DSM 26894</strain>
    </source>
</reference>